<dbReference type="Pfam" id="PF07715">
    <property type="entry name" value="Plug"/>
    <property type="match status" value="1"/>
</dbReference>
<evidence type="ECO:0000256" key="9">
    <source>
        <dbReference type="ARBA" id="ARBA00023237"/>
    </source>
</evidence>
<proteinExistence type="inferred from homology"/>
<dbReference type="GO" id="GO:0015344">
    <property type="term" value="F:siderophore uptake transmembrane transporter activity"/>
    <property type="evidence" value="ECO:0007669"/>
    <property type="project" value="TreeGrafter"/>
</dbReference>
<dbReference type="PANTHER" id="PTHR30069:SF29">
    <property type="entry name" value="HEMOGLOBIN AND HEMOGLOBIN-HAPTOGLOBIN-BINDING PROTEIN 1-RELATED"/>
    <property type="match status" value="1"/>
</dbReference>
<evidence type="ECO:0000256" key="5">
    <source>
        <dbReference type="ARBA" id="ARBA00022729"/>
    </source>
</evidence>
<evidence type="ECO:0000256" key="10">
    <source>
        <dbReference type="PROSITE-ProRule" id="PRU01360"/>
    </source>
</evidence>
<keyword evidence="3 10" id="KW-1134">Transmembrane beta strand</keyword>
<dbReference type="EMBL" id="CP011390">
    <property type="protein sequence ID" value="ANE53481.1"/>
    <property type="molecule type" value="Genomic_DNA"/>
</dbReference>
<protein>
    <submittedName>
        <fullName evidence="14">TonB-dependent receptor</fullName>
    </submittedName>
</protein>
<evidence type="ECO:0000313" key="15">
    <source>
        <dbReference type="Proteomes" id="UP000077177"/>
    </source>
</evidence>
<keyword evidence="8 14" id="KW-0675">Receptor</keyword>
<evidence type="ECO:0000256" key="4">
    <source>
        <dbReference type="ARBA" id="ARBA00022692"/>
    </source>
</evidence>
<evidence type="ECO:0000256" key="2">
    <source>
        <dbReference type="ARBA" id="ARBA00022448"/>
    </source>
</evidence>
<dbReference type="GO" id="GO:0044718">
    <property type="term" value="P:siderophore transmembrane transport"/>
    <property type="evidence" value="ECO:0007669"/>
    <property type="project" value="TreeGrafter"/>
</dbReference>
<evidence type="ECO:0000256" key="6">
    <source>
        <dbReference type="ARBA" id="ARBA00023077"/>
    </source>
</evidence>
<dbReference type="STRING" id="1492898.SY85_13500"/>
<dbReference type="InterPro" id="IPR008969">
    <property type="entry name" value="CarboxyPept-like_regulatory"/>
</dbReference>
<name>A0A172U287_9BACT</name>
<dbReference type="InterPro" id="IPR036942">
    <property type="entry name" value="Beta-barrel_TonB_sf"/>
</dbReference>
<dbReference type="AlphaFoldDB" id="A0A172U287"/>
<keyword evidence="5" id="KW-0732">Signal</keyword>
<dbReference type="SUPFAM" id="SSF49464">
    <property type="entry name" value="Carboxypeptidase regulatory domain-like"/>
    <property type="match status" value="1"/>
</dbReference>
<reference evidence="14 15" key="2">
    <citation type="journal article" date="2016" name="Int. J. Syst. Evol. Microbiol.">
        <title>Flavisolibacter tropicus sp. nov., isolated from tropical soil.</title>
        <authorList>
            <person name="Lee J.J."/>
            <person name="Kang M.S."/>
            <person name="Kim G.S."/>
            <person name="Lee C.S."/>
            <person name="Lim S."/>
            <person name="Lee J."/>
            <person name="Roh S.H."/>
            <person name="Kang H."/>
            <person name="Ha J.M."/>
            <person name="Bae S."/>
            <person name="Jung H.Y."/>
            <person name="Kim M.K."/>
        </authorList>
    </citation>
    <scope>NUCLEOTIDE SEQUENCE [LARGE SCALE GENOMIC DNA]</scope>
    <source>
        <strain evidence="14 15">LCS9</strain>
    </source>
</reference>
<keyword evidence="9 10" id="KW-0998">Cell outer membrane</keyword>
<feature type="domain" description="TonB-dependent receptor-like beta-barrel" evidence="12">
    <location>
        <begin position="277"/>
        <end position="690"/>
    </location>
</feature>
<evidence type="ECO:0000256" key="8">
    <source>
        <dbReference type="ARBA" id="ARBA00023170"/>
    </source>
</evidence>
<comment type="subcellular location">
    <subcellularLocation>
        <location evidence="1 10">Cell outer membrane</location>
        <topology evidence="1 10">Multi-pass membrane protein</topology>
    </subcellularLocation>
</comment>
<dbReference type="Gene3D" id="2.170.130.10">
    <property type="entry name" value="TonB-dependent receptor, plug domain"/>
    <property type="match status" value="1"/>
</dbReference>
<dbReference type="InterPro" id="IPR000531">
    <property type="entry name" value="Beta-barrel_TonB"/>
</dbReference>
<dbReference type="InterPro" id="IPR039426">
    <property type="entry name" value="TonB-dep_rcpt-like"/>
</dbReference>
<keyword evidence="2 10" id="KW-0813">Transport</keyword>
<dbReference type="Proteomes" id="UP000077177">
    <property type="component" value="Chromosome"/>
</dbReference>
<dbReference type="Pfam" id="PF13715">
    <property type="entry name" value="CarbopepD_reg_2"/>
    <property type="match status" value="1"/>
</dbReference>
<dbReference type="Gene3D" id="2.40.170.20">
    <property type="entry name" value="TonB-dependent receptor, beta-barrel domain"/>
    <property type="match status" value="1"/>
</dbReference>
<sequence>MKAYPTSQHTIVGVVLEEDQKGGFKPLVGASVIWLGTTIGTATDSAGVFTIANTANSSRLVVSYAGYQPDTLAVVPTKELKIILAQGKQLNEVKVTAGGRPATYINAYDPFRTAIMTRKELLKAACCNLSESFETNPSVDVSYNDAVTGSKQIQLLGLSGNYTQLTVENLPGPRGLATSQGLNSIPGTWIESIQLIKGIGSVANGFESIAGQINLELKKPVTSERLFANVYVNDFGKTDLNLNLTQKVGKKWATTLLLHDAFLKNKSLDFNGDGFKDLPTGNLFSAVNRWSYDNNKGLMTQFGVKMLEDQKTGGQVTFDPSKHKLTTDVYGLGINTSRIEAFGKIGYVFPEKKYKSIGLQLSAFNHDQDSYFGLTTYNGEQQNFYSNLIYQSIIGNSQHKFRTGLSFVSDQYKEQFNGINYNRRETVPGGFFEYTYSPLDRLDVVAGIREDYNNLYGWFTTPRLNIRYEPIKGTTIRGSIGRGQRTANIFAENNSVLVSARTVNILPATVGKAYGLNPEVAWNKGISVDQKFKLFNRNSSLSVEYFRNDFQDQVVVDLEDPRTVSFYNLNGKSFSNSFQTELTVEPLRKLNVRLAYRYFDVNTTFSGSLLERPFTAKNRGFANIGYEINGWKLDYTVNYNGRKRIPSTASNPVAYQLDVSSPAYVLMNAQVSKTLGKNSNVDLYLGGENLTNYFQKDVIISADQPFSPYFDASMIWGPVIGRMFYGGIRYSLK</sequence>
<keyword evidence="7 10" id="KW-0472">Membrane</keyword>
<dbReference type="InterPro" id="IPR012910">
    <property type="entry name" value="Plug_dom"/>
</dbReference>
<reference evidence="15" key="1">
    <citation type="submission" date="2015-01" db="EMBL/GenBank/DDBJ databases">
        <title>Flavisolibacter sp./LCS9/ whole genome sequencing.</title>
        <authorList>
            <person name="Kim M.K."/>
            <person name="Srinivasan S."/>
            <person name="Lee J.-J."/>
        </authorList>
    </citation>
    <scope>NUCLEOTIDE SEQUENCE [LARGE SCALE GENOMIC DNA]</scope>
    <source>
        <strain evidence="15">LCS9</strain>
    </source>
</reference>
<dbReference type="PROSITE" id="PS52016">
    <property type="entry name" value="TONB_DEPENDENT_REC_3"/>
    <property type="match status" value="1"/>
</dbReference>
<dbReference type="KEGG" id="fla:SY85_13500"/>
<keyword evidence="15" id="KW-1185">Reference proteome</keyword>
<evidence type="ECO:0000313" key="14">
    <source>
        <dbReference type="EMBL" id="ANE53481.1"/>
    </source>
</evidence>
<accession>A0A172U287</accession>
<dbReference type="Pfam" id="PF00593">
    <property type="entry name" value="TonB_dep_Rec_b-barrel"/>
    <property type="match status" value="1"/>
</dbReference>
<evidence type="ECO:0000259" key="13">
    <source>
        <dbReference type="Pfam" id="PF07715"/>
    </source>
</evidence>
<evidence type="ECO:0000256" key="3">
    <source>
        <dbReference type="ARBA" id="ARBA00022452"/>
    </source>
</evidence>
<evidence type="ECO:0000256" key="11">
    <source>
        <dbReference type="RuleBase" id="RU003357"/>
    </source>
</evidence>
<gene>
    <name evidence="14" type="ORF">SY85_13500</name>
</gene>
<dbReference type="PANTHER" id="PTHR30069">
    <property type="entry name" value="TONB-DEPENDENT OUTER MEMBRANE RECEPTOR"/>
    <property type="match status" value="1"/>
</dbReference>
<dbReference type="InterPro" id="IPR037066">
    <property type="entry name" value="Plug_dom_sf"/>
</dbReference>
<evidence type="ECO:0000256" key="1">
    <source>
        <dbReference type="ARBA" id="ARBA00004571"/>
    </source>
</evidence>
<evidence type="ECO:0000256" key="7">
    <source>
        <dbReference type="ARBA" id="ARBA00023136"/>
    </source>
</evidence>
<dbReference type="Gene3D" id="2.60.40.1120">
    <property type="entry name" value="Carboxypeptidase-like, regulatory domain"/>
    <property type="match status" value="1"/>
</dbReference>
<organism evidence="14 15">
    <name type="scientific">Flavisolibacter tropicus</name>
    <dbReference type="NCBI Taxonomy" id="1492898"/>
    <lineage>
        <taxon>Bacteria</taxon>
        <taxon>Pseudomonadati</taxon>
        <taxon>Bacteroidota</taxon>
        <taxon>Chitinophagia</taxon>
        <taxon>Chitinophagales</taxon>
        <taxon>Chitinophagaceae</taxon>
        <taxon>Flavisolibacter</taxon>
    </lineage>
</organism>
<dbReference type="PATRIC" id="fig|1492898.3.peg.2912"/>
<keyword evidence="6 11" id="KW-0798">TonB box</keyword>
<keyword evidence="4 10" id="KW-0812">Transmembrane</keyword>
<dbReference type="SUPFAM" id="SSF56935">
    <property type="entry name" value="Porins"/>
    <property type="match status" value="1"/>
</dbReference>
<feature type="domain" description="TonB-dependent receptor plug" evidence="13">
    <location>
        <begin position="112"/>
        <end position="211"/>
    </location>
</feature>
<dbReference type="GO" id="GO:0009279">
    <property type="term" value="C:cell outer membrane"/>
    <property type="evidence" value="ECO:0007669"/>
    <property type="project" value="UniProtKB-SubCell"/>
</dbReference>
<comment type="similarity">
    <text evidence="10 11">Belongs to the TonB-dependent receptor family.</text>
</comment>
<evidence type="ECO:0000259" key="12">
    <source>
        <dbReference type="Pfam" id="PF00593"/>
    </source>
</evidence>